<dbReference type="Gene3D" id="1.10.630.10">
    <property type="entry name" value="Cytochrome P450"/>
    <property type="match status" value="1"/>
</dbReference>
<dbReference type="PANTHER" id="PTHR24282">
    <property type="entry name" value="CYTOCHROME P450 FAMILY MEMBER"/>
    <property type="match status" value="1"/>
</dbReference>
<feature type="binding site" description="axial binding residue" evidence="9">
    <location>
        <position position="539"/>
    </location>
    <ligand>
        <name>heme</name>
        <dbReference type="ChEBI" id="CHEBI:30413"/>
    </ligand>
    <ligandPart>
        <name>Fe</name>
        <dbReference type="ChEBI" id="CHEBI:18248"/>
    </ligandPart>
</feature>
<dbReference type="PROSITE" id="PS00086">
    <property type="entry name" value="CYTOCHROME_P450"/>
    <property type="match status" value="1"/>
</dbReference>
<evidence type="ECO:0000256" key="8">
    <source>
        <dbReference type="ARBA" id="ARBA00023136"/>
    </source>
</evidence>
<dbReference type="GO" id="GO:0016705">
    <property type="term" value="F:oxidoreductase activity, acting on paired donors, with incorporation or reduction of molecular oxygen"/>
    <property type="evidence" value="ECO:0007669"/>
    <property type="project" value="InterPro"/>
</dbReference>
<sequence>MEGDFMLWFLALVRAAIVAAAVVLLVFLAQELLLTHDGPQLRAPAIFYAVQDWIEQTLHHVHSKSSSWVDQFDGAQRRQMVVACGASALTGLTLAVSWFLYTSLIKPYMVYRFLKKQGLKGVAFRPFVGQLPEMRAYVQRKKRDPEYAALVFPQAIEAEAKYGTVYLSQLGTNIRVVLTDPSAIKEVLVTKARSFEKTPFARRLLSVLGNGLVFSEGATWERQRKMITPAFSHSKIKAMTDVMMRCADEAAARWCAKLEGGPVELDMQREFAKLTLDVVGRAAFGSGDAVSDKVSDEVYTGLNRLVEDKVARIFSGVVFIPGYSLLPTPDNRSIWRRERTLRDMGLRLIQARRAERDRGAGKEDLLGLMLAAQDDQADGTAGKGMTDQQLLDECMTFLLAGHETTAILLTWTMYLVTKHPEYCGRARDEVIEVLAGRDELPYEELHKLRLLQCILYESLRLLPPVPIISRVAVQDTEVAGYKLPRGTEISMMAYPMQTRKALWGEDAMTFRPERFANGITAASKHPMAFLPFSAGPRNCIGQNFALTEAKLILVKMLRTFSLRLAPGYRHAPVMYITMKPGHGLPIILEKLEKSF</sequence>
<keyword evidence="3 11" id="KW-0812">Transmembrane</keyword>
<dbReference type="Proteomes" id="UP000054558">
    <property type="component" value="Unassembled WGS sequence"/>
</dbReference>
<dbReference type="OMA" id="PVAMLHR"/>
<keyword evidence="13" id="KW-1185">Reference proteome</keyword>
<dbReference type="InterPro" id="IPR036396">
    <property type="entry name" value="Cyt_P450_sf"/>
</dbReference>
<keyword evidence="5 11" id="KW-1133">Transmembrane helix</keyword>
<dbReference type="InterPro" id="IPR017972">
    <property type="entry name" value="Cyt_P450_CS"/>
</dbReference>
<comment type="subcellular location">
    <subcellularLocation>
        <location evidence="1">Membrane</location>
    </subcellularLocation>
</comment>
<keyword evidence="10" id="KW-0503">Monooxygenase</keyword>
<dbReference type="PANTHER" id="PTHR24282:SF211">
    <property type="entry name" value="CYTOCHROME P450-RELATED"/>
    <property type="match status" value="1"/>
</dbReference>
<evidence type="ECO:0000256" key="9">
    <source>
        <dbReference type="PIRSR" id="PIRSR602401-1"/>
    </source>
</evidence>
<dbReference type="InterPro" id="IPR050665">
    <property type="entry name" value="Cytochrome_P450_Monooxygen"/>
</dbReference>
<evidence type="ECO:0000256" key="3">
    <source>
        <dbReference type="ARBA" id="ARBA00022692"/>
    </source>
</evidence>
<keyword evidence="2 9" id="KW-0349">Heme</keyword>
<dbReference type="GO" id="GO:0004497">
    <property type="term" value="F:monooxygenase activity"/>
    <property type="evidence" value="ECO:0007669"/>
    <property type="project" value="UniProtKB-KW"/>
</dbReference>
<evidence type="ECO:0000256" key="6">
    <source>
        <dbReference type="ARBA" id="ARBA00023002"/>
    </source>
</evidence>
<evidence type="ECO:0000256" key="2">
    <source>
        <dbReference type="ARBA" id="ARBA00022617"/>
    </source>
</evidence>
<reference evidence="12 13" key="1">
    <citation type="journal article" date="2014" name="Nat. Commun.">
        <title>Klebsormidium flaccidum genome reveals primary factors for plant terrestrial adaptation.</title>
        <authorList>
            <person name="Hori K."/>
            <person name="Maruyama F."/>
            <person name="Fujisawa T."/>
            <person name="Togashi T."/>
            <person name="Yamamoto N."/>
            <person name="Seo M."/>
            <person name="Sato S."/>
            <person name="Yamada T."/>
            <person name="Mori H."/>
            <person name="Tajima N."/>
            <person name="Moriyama T."/>
            <person name="Ikeuchi M."/>
            <person name="Watanabe M."/>
            <person name="Wada H."/>
            <person name="Kobayashi K."/>
            <person name="Saito M."/>
            <person name="Masuda T."/>
            <person name="Sasaki-Sekimoto Y."/>
            <person name="Mashiguchi K."/>
            <person name="Awai K."/>
            <person name="Shimojima M."/>
            <person name="Masuda S."/>
            <person name="Iwai M."/>
            <person name="Nobusawa T."/>
            <person name="Narise T."/>
            <person name="Kondo S."/>
            <person name="Saito H."/>
            <person name="Sato R."/>
            <person name="Murakawa M."/>
            <person name="Ihara Y."/>
            <person name="Oshima-Yamada Y."/>
            <person name="Ohtaka K."/>
            <person name="Satoh M."/>
            <person name="Sonobe K."/>
            <person name="Ishii M."/>
            <person name="Ohtani R."/>
            <person name="Kanamori-Sato M."/>
            <person name="Honoki R."/>
            <person name="Miyazaki D."/>
            <person name="Mochizuki H."/>
            <person name="Umetsu J."/>
            <person name="Higashi K."/>
            <person name="Shibata D."/>
            <person name="Kamiya Y."/>
            <person name="Sato N."/>
            <person name="Nakamura Y."/>
            <person name="Tabata S."/>
            <person name="Ida S."/>
            <person name="Kurokawa K."/>
            <person name="Ohta H."/>
        </authorList>
    </citation>
    <scope>NUCLEOTIDE SEQUENCE [LARGE SCALE GENOMIC DNA]</scope>
    <source>
        <strain evidence="12 13">NIES-2285</strain>
    </source>
</reference>
<dbReference type="GO" id="GO:0016020">
    <property type="term" value="C:membrane"/>
    <property type="evidence" value="ECO:0007669"/>
    <property type="project" value="UniProtKB-SubCell"/>
</dbReference>
<dbReference type="OrthoDB" id="1470350at2759"/>
<dbReference type="InterPro" id="IPR002401">
    <property type="entry name" value="Cyt_P450_E_grp-I"/>
</dbReference>
<feature type="transmembrane region" description="Helical" evidence="11">
    <location>
        <begin position="80"/>
        <end position="101"/>
    </location>
</feature>
<evidence type="ECO:0000313" key="12">
    <source>
        <dbReference type="EMBL" id="GAQ83768.1"/>
    </source>
</evidence>
<gene>
    <name evidence="12" type="ORF">KFL_001610090</name>
</gene>
<comment type="cofactor">
    <cofactor evidence="9">
        <name>heme</name>
        <dbReference type="ChEBI" id="CHEBI:30413"/>
    </cofactor>
</comment>
<dbReference type="AlphaFoldDB" id="A0A1Y1I6N6"/>
<dbReference type="Pfam" id="PF00067">
    <property type="entry name" value="p450"/>
    <property type="match status" value="1"/>
</dbReference>
<dbReference type="InterPro" id="IPR001128">
    <property type="entry name" value="Cyt_P450"/>
</dbReference>
<dbReference type="GO" id="GO:0005506">
    <property type="term" value="F:iron ion binding"/>
    <property type="evidence" value="ECO:0007669"/>
    <property type="project" value="InterPro"/>
</dbReference>
<keyword evidence="7 9" id="KW-0408">Iron</keyword>
<name>A0A1Y1I6N6_KLENI</name>
<protein>
    <submittedName>
        <fullName evidence="12">Cytochrome p450</fullName>
    </submittedName>
</protein>
<evidence type="ECO:0000256" key="7">
    <source>
        <dbReference type="ARBA" id="ARBA00023004"/>
    </source>
</evidence>
<dbReference type="PRINTS" id="PR00463">
    <property type="entry name" value="EP450I"/>
</dbReference>
<accession>A0A1Y1I6N6</accession>
<comment type="similarity">
    <text evidence="10">Belongs to the cytochrome P450 family.</text>
</comment>
<keyword evidence="4 9" id="KW-0479">Metal-binding</keyword>
<evidence type="ECO:0000256" key="4">
    <source>
        <dbReference type="ARBA" id="ARBA00022723"/>
    </source>
</evidence>
<keyword evidence="8 11" id="KW-0472">Membrane</keyword>
<organism evidence="12 13">
    <name type="scientific">Klebsormidium nitens</name>
    <name type="common">Green alga</name>
    <name type="synonym">Ulothrix nitens</name>
    <dbReference type="NCBI Taxonomy" id="105231"/>
    <lineage>
        <taxon>Eukaryota</taxon>
        <taxon>Viridiplantae</taxon>
        <taxon>Streptophyta</taxon>
        <taxon>Klebsormidiophyceae</taxon>
        <taxon>Klebsormidiales</taxon>
        <taxon>Klebsormidiaceae</taxon>
        <taxon>Klebsormidium</taxon>
    </lineage>
</organism>
<proteinExistence type="inferred from homology"/>
<feature type="transmembrane region" description="Helical" evidence="11">
    <location>
        <begin position="6"/>
        <end position="29"/>
    </location>
</feature>
<dbReference type="STRING" id="105231.A0A1Y1I6N6"/>
<keyword evidence="6 10" id="KW-0560">Oxidoreductase</keyword>
<evidence type="ECO:0000256" key="1">
    <source>
        <dbReference type="ARBA" id="ARBA00004370"/>
    </source>
</evidence>
<evidence type="ECO:0000313" key="13">
    <source>
        <dbReference type="Proteomes" id="UP000054558"/>
    </source>
</evidence>
<dbReference type="EMBL" id="DF237110">
    <property type="protein sequence ID" value="GAQ83768.1"/>
    <property type="molecule type" value="Genomic_DNA"/>
</dbReference>
<evidence type="ECO:0000256" key="11">
    <source>
        <dbReference type="SAM" id="Phobius"/>
    </source>
</evidence>
<dbReference type="SUPFAM" id="SSF48264">
    <property type="entry name" value="Cytochrome P450"/>
    <property type="match status" value="1"/>
</dbReference>
<evidence type="ECO:0000256" key="5">
    <source>
        <dbReference type="ARBA" id="ARBA00022989"/>
    </source>
</evidence>
<dbReference type="GO" id="GO:0020037">
    <property type="term" value="F:heme binding"/>
    <property type="evidence" value="ECO:0007669"/>
    <property type="project" value="InterPro"/>
</dbReference>
<evidence type="ECO:0000256" key="10">
    <source>
        <dbReference type="RuleBase" id="RU000461"/>
    </source>
</evidence>
<dbReference type="PRINTS" id="PR00385">
    <property type="entry name" value="P450"/>
</dbReference>